<evidence type="ECO:0000313" key="3">
    <source>
        <dbReference type="Proteomes" id="UP000288002"/>
    </source>
</evidence>
<dbReference type="Pfam" id="PF24719">
    <property type="entry name" value="Imm33-like"/>
    <property type="match status" value="1"/>
</dbReference>
<feature type="domain" description="Imm33-like" evidence="1">
    <location>
        <begin position="12"/>
        <end position="111"/>
    </location>
</feature>
<protein>
    <recommendedName>
        <fullName evidence="1">Imm33-like domain-containing protein</fullName>
    </recommendedName>
</protein>
<evidence type="ECO:0000259" key="1">
    <source>
        <dbReference type="Pfam" id="PF24719"/>
    </source>
</evidence>
<accession>A0AA94EPX6</accession>
<dbReference type="EMBL" id="MKWS01000007">
    <property type="protein sequence ID" value="RVD77577.1"/>
    <property type="molecule type" value="Genomic_DNA"/>
</dbReference>
<evidence type="ECO:0000313" key="2">
    <source>
        <dbReference type="EMBL" id="RVD77577.1"/>
    </source>
</evidence>
<comment type="caution">
    <text evidence="2">The sequence shown here is derived from an EMBL/GenBank/DDBJ whole genome shotgun (WGS) entry which is preliminary data.</text>
</comment>
<dbReference type="InterPro" id="IPR056509">
    <property type="entry name" value="Imm33-like"/>
</dbReference>
<proteinExistence type="predicted"/>
<gene>
    <name evidence="2" type="ORF">A9HBioS_2577</name>
</gene>
<dbReference type="AlphaFoldDB" id="A0AA94EPX6"/>
<name>A0AA94EPX6_9PSED</name>
<dbReference type="RefSeq" id="WP_086792552.1">
    <property type="nucleotide sequence ID" value="NZ_JAEHTC010000112.1"/>
</dbReference>
<sequence>MKQAELITPDESQRQVCAKYGLPLHAPEEMVAIALDTLHKSPIYGTRVKLPEGGTISWFIHCGEHSPVSGFYQALHTGHLMEELPEVVKYLFLPEGAKFIIDREGYEDVWMAELDPAE</sequence>
<reference evidence="2 3" key="1">
    <citation type="submission" date="2016-10" db="EMBL/GenBank/DDBJ databases">
        <title>Search of new enzymes for the oxidation of sulfur compounds.</title>
        <authorList>
            <person name="Novo A."/>
            <person name="Moreira I.S."/>
            <person name="Castro P.M."/>
        </authorList>
    </citation>
    <scope>NUCLEOTIDE SEQUENCE [LARGE SCALE GENOMIC DNA]</scope>
    <source>
        <strain evidence="2 3">A9</strain>
    </source>
</reference>
<dbReference type="Proteomes" id="UP000288002">
    <property type="component" value="Unassembled WGS sequence"/>
</dbReference>
<organism evidence="2 3">
    <name type="scientific">Pseudomonas koreensis</name>
    <dbReference type="NCBI Taxonomy" id="198620"/>
    <lineage>
        <taxon>Bacteria</taxon>
        <taxon>Pseudomonadati</taxon>
        <taxon>Pseudomonadota</taxon>
        <taxon>Gammaproteobacteria</taxon>
        <taxon>Pseudomonadales</taxon>
        <taxon>Pseudomonadaceae</taxon>
        <taxon>Pseudomonas</taxon>
    </lineage>
</organism>